<accession>A0A7N2KVR8</accession>
<comment type="similarity">
    <text evidence="1 4">Belongs to the plant dirigent protein family.</text>
</comment>
<evidence type="ECO:0000256" key="2">
    <source>
        <dbReference type="ARBA" id="ARBA00011738"/>
    </source>
</evidence>
<dbReference type="InterPro" id="IPR044859">
    <property type="entry name" value="Allene_oxi_cyc_Dirigent"/>
</dbReference>
<dbReference type="Proteomes" id="UP000594261">
    <property type="component" value="Chromosome 2"/>
</dbReference>
<dbReference type="Pfam" id="PF03018">
    <property type="entry name" value="Dirigent"/>
    <property type="match status" value="1"/>
</dbReference>
<dbReference type="EnsemblPlants" id="QL02p039830:mrna">
    <property type="protein sequence ID" value="QL02p039830:mrna:CDS:1"/>
    <property type="gene ID" value="QL02p039830"/>
</dbReference>
<protein>
    <recommendedName>
        <fullName evidence="4">Dirigent protein</fullName>
    </recommendedName>
</protein>
<evidence type="ECO:0000313" key="5">
    <source>
        <dbReference type="EnsemblPlants" id="QL02p039830:mrna:CDS:1"/>
    </source>
</evidence>
<keyword evidence="3 4" id="KW-0964">Secreted</keyword>
<comment type="function">
    <text evidence="4">Dirigent proteins impart stereoselectivity on the phenoxy radical-coupling reaction, yielding optically active lignans from two molecules of coniferyl alcohol in the biosynthesis of lignans, flavonolignans, and alkaloids and thus plays a central role in plant secondary metabolism.</text>
</comment>
<organism evidence="5 6">
    <name type="scientific">Quercus lobata</name>
    <name type="common">Valley oak</name>
    <dbReference type="NCBI Taxonomy" id="97700"/>
    <lineage>
        <taxon>Eukaryota</taxon>
        <taxon>Viridiplantae</taxon>
        <taxon>Streptophyta</taxon>
        <taxon>Embryophyta</taxon>
        <taxon>Tracheophyta</taxon>
        <taxon>Spermatophyta</taxon>
        <taxon>Magnoliopsida</taxon>
        <taxon>eudicotyledons</taxon>
        <taxon>Gunneridae</taxon>
        <taxon>Pentapetalae</taxon>
        <taxon>rosids</taxon>
        <taxon>fabids</taxon>
        <taxon>Fagales</taxon>
        <taxon>Fagaceae</taxon>
        <taxon>Quercus</taxon>
    </lineage>
</organism>
<dbReference type="Gene3D" id="2.40.480.10">
    <property type="entry name" value="Allene oxide cyclase-like"/>
    <property type="match status" value="1"/>
</dbReference>
<dbReference type="GO" id="GO:0009699">
    <property type="term" value="P:phenylpropanoid biosynthetic process"/>
    <property type="evidence" value="ECO:0007669"/>
    <property type="project" value="UniProtKB-ARBA"/>
</dbReference>
<dbReference type="OMA" id="YNGSTIM"/>
<sequence>MGSLANKNCRPTFGHELVFTTGKFNGSSLTIWGRNAMFHPVREMPIIGGIGAFRLACGFVQAKTHFFNLTSRDAIVEYHVVARHY</sequence>
<keyword evidence="6" id="KW-1185">Reference proteome</keyword>
<evidence type="ECO:0000256" key="3">
    <source>
        <dbReference type="ARBA" id="ARBA00022525"/>
    </source>
</evidence>
<keyword evidence="4" id="KW-0052">Apoplast</keyword>
<dbReference type="AlphaFoldDB" id="A0A7N2KVR8"/>
<proteinExistence type="inferred from homology"/>
<reference evidence="5" key="2">
    <citation type="submission" date="2021-01" db="UniProtKB">
        <authorList>
            <consortium name="EnsemblPlants"/>
        </authorList>
    </citation>
    <scope>IDENTIFICATION</scope>
</reference>
<evidence type="ECO:0000256" key="1">
    <source>
        <dbReference type="ARBA" id="ARBA00010746"/>
    </source>
</evidence>
<evidence type="ECO:0000256" key="4">
    <source>
        <dbReference type="RuleBase" id="RU363099"/>
    </source>
</evidence>
<comment type="subunit">
    <text evidence="2 4">Homodimer.</text>
</comment>
<evidence type="ECO:0000313" key="6">
    <source>
        <dbReference type="Proteomes" id="UP000594261"/>
    </source>
</evidence>
<comment type="subcellular location">
    <subcellularLocation>
        <location evidence="4">Secreted</location>
        <location evidence="4">Extracellular space</location>
        <location evidence="4">Apoplast</location>
    </subcellularLocation>
</comment>
<name>A0A7N2KVR8_QUELO</name>
<dbReference type="InterPro" id="IPR004265">
    <property type="entry name" value="Dirigent"/>
</dbReference>
<dbReference type="PANTHER" id="PTHR21495">
    <property type="entry name" value="NUCLEOPORIN-RELATED"/>
    <property type="match status" value="1"/>
</dbReference>
<dbReference type="InParanoid" id="A0A7N2KVR8"/>
<reference evidence="6" key="1">
    <citation type="journal article" date="2016" name="G3 (Bethesda)">
        <title>First Draft Assembly and Annotation of the Genome of a California Endemic Oak Quercus lobata Nee (Fagaceae).</title>
        <authorList>
            <person name="Sork V.L."/>
            <person name="Fitz-Gibbon S.T."/>
            <person name="Puiu D."/>
            <person name="Crepeau M."/>
            <person name="Gugger P.F."/>
            <person name="Sherman R."/>
            <person name="Stevens K."/>
            <person name="Langley C.H."/>
            <person name="Pellegrini M."/>
            <person name="Salzberg S.L."/>
        </authorList>
    </citation>
    <scope>NUCLEOTIDE SEQUENCE [LARGE SCALE GENOMIC DNA]</scope>
    <source>
        <strain evidence="6">cv. SW786</strain>
    </source>
</reference>
<dbReference type="Gramene" id="QL02p039830:mrna">
    <property type="protein sequence ID" value="QL02p039830:mrna:CDS:1"/>
    <property type="gene ID" value="QL02p039830"/>
</dbReference>
<dbReference type="GO" id="GO:0048046">
    <property type="term" value="C:apoplast"/>
    <property type="evidence" value="ECO:0007669"/>
    <property type="project" value="UniProtKB-SubCell"/>
</dbReference>